<feature type="domain" description="DUF559" evidence="1">
    <location>
        <begin position="245"/>
        <end position="303"/>
    </location>
</feature>
<dbReference type="Gene3D" id="3.40.960.10">
    <property type="entry name" value="VSR Endonuclease"/>
    <property type="match status" value="1"/>
</dbReference>
<dbReference type="EMBL" id="CP116942">
    <property type="protein sequence ID" value="WCO65104.1"/>
    <property type="molecule type" value="Genomic_DNA"/>
</dbReference>
<sequence>MRPDTQRAIAERARSQLGLVTRPQLQAMGLSHAAIENLEVVHRLEQTGHHVFRIAGVPTSFEQRVLAACLDTDGVASHRTAARLHRLHGWSTSGLVEVSVERRRHHAGHPLGVVHTSTNLPPDDVVHVGPIPCTGVARTFLGLAALAPEVPVDRIRSSLDAAARDGLVSDAWLWWRLERLRCRGRNGVSVMEEVLRRREHLGPTESWLEHRFLELLEADGLPLPVVQRRIRRRGSFVARVDARWDDRAVVVELDGHASHSTREQLDRDQRRRNELTLAGDTVLVFTYDHVVRDPADILRTVRGALRGTAAA</sequence>
<organism evidence="2 3">
    <name type="scientific">Iamia majanohamensis</name>
    <dbReference type="NCBI Taxonomy" id="467976"/>
    <lineage>
        <taxon>Bacteria</taxon>
        <taxon>Bacillati</taxon>
        <taxon>Actinomycetota</taxon>
        <taxon>Acidimicrobiia</taxon>
        <taxon>Acidimicrobiales</taxon>
        <taxon>Iamiaceae</taxon>
        <taxon>Iamia</taxon>
    </lineage>
</organism>
<evidence type="ECO:0000313" key="3">
    <source>
        <dbReference type="Proteomes" id="UP001216390"/>
    </source>
</evidence>
<dbReference type="AlphaFoldDB" id="A0AAE9Y391"/>
<dbReference type="Proteomes" id="UP001216390">
    <property type="component" value="Chromosome"/>
</dbReference>
<gene>
    <name evidence="2" type="ORF">PO878_11405</name>
</gene>
<reference evidence="2" key="1">
    <citation type="submission" date="2023-01" db="EMBL/GenBank/DDBJ databases">
        <title>The diversity of Class Acidimicrobiia in South China Sea sediment environments and the proposal of Iamia marina sp. nov., a novel species of the genus Iamia.</title>
        <authorList>
            <person name="He Y."/>
            <person name="Tian X."/>
        </authorList>
    </citation>
    <scope>NUCLEOTIDE SEQUENCE</scope>
    <source>
        <strain evidence="2">DSM 19957</strain>
    </source>
</reference>
<dbReference type="InterPro" id="IPR007569">
    <property type="entry name" value="DUF559"/>
</dbReference>
<evidence type="ECO:0000313" key="2">
    <source>
        <dbReference type="EMBL" id="WCO65104.1"/>
    </source>
</evidence>
<protein>
    <submittedName>
        <fullName evidence="2">DUF559 domain-containing protein</fullName>
    </submittedName>
</protein>
<accession>A0AAE9Y391</accession>
<keyword evidence="3" id="KW-1185">Reference proteome</keyword>
<dbReference type="RefSeq" id="WP_272734629.1">
    <property type="nucleotide sequence ID" value="NZ_CP116942.1"/>
</dbReference>
<evidence type="ECO:0000259" key="1">
    <source>
        <dbReference type="Pfam" id="PF04480"/>
    </source>
</evidence>
<dbReference type="Pfam" id="PF04480">
    <property type="entry name" value="DUF559"/>
    <property type="match status" value="1"/>
</dbReference>
<dbReference type="KEGG" id="ima:PO878_11405"/>
<proteinExistence type="predicted"/>
<name>A0AAE9Y391_9ACTN</name>